<keyword evidence="2" id="KW-1185">Reference proteome</keyword>
<dbReference type="InterPro" id="IPR027417">
    <property type="entry name" value="P-loop_NTPase"/>
</dbReference>
<reference evidence="1 2" key="1">
    <citation type="journal article" date="2017" name="Int. J. Parasitol.">
        <title>The genome of the protozoan parasite Cystoisospora suis and a reverse vaccinology approach to identify vaccine candidates.</title>
        <authorList>
            <person name="Palmieri N."/>
            <person name="Shrestha A."/>
            <person name="Ruttkowski B."/>
            <person name="Beck T."/>
            <person name="Vogl C."/>
            <person name="Tomley F."/>
            <person name="Blake D.P."/>
            <person name="Joachim A."/>
        </authorList>
    </citation>
    <scope>NUCLEOTIDE SEQUENCE [LARGE SCALE GENOMIC DNA]</scope>
    <source>
        <strain evidence="1 2">Wien I</strain>
    </source>
</reference>
<gene>
    <name evidence="1" type="ORF">CSUI_004235</name>
</gene>
<feature type="non-terminal residue" evidence="1">
    <location>
        <position position="1"/>
    </location>
</feature>
<dbReference type="Gene3D" id="3.40.50.300">
    <property type="entry name" value="P-loop containing nucleotide triphosphate hydrolases"/>
    <property type="match status" value="1"/>
</dbReference>
<dbReference type="Proteomes" id="UP000221165">
    <property type="component" value="Unassembled WGS sequence"/>
</dbReference>
<comment type="caution">
    <text evidence="1">The sequence shown here is derived from an EMBL/GenBank/DDBJ whole genome shotgun (WGS) entry which is preliminary data.</text>
</comment>
<protein>
    <submittedName>
        <fullName evidence="1">Ras family protein</fullName>
    </submittedName>
</protein>
<dbReference type="GO" id="GO:0003924">
    <property type="term" value="F:GTPase activity"/>
    <property type="evidence" value="ECO:0007669"/>
    <property type="project" value="InterPro"/>
</dbReference>
<feature type="non-terminal residue" evidence="1">
    <location>
        <position position="54"/>
    </location>
</feature>
<dbReference type="VEuPathDB" id="ToxoDB:CSUI_004235"/>
<sequence>NKVDLRDKRAVTYLEASRFAQENDILFLETSAFTGEGVEEVFVKVARLILNKIE</sequence>
<evidence type="ECO:0000313" key="2">
    <source>
        <dbReference type="Proteomes" id="UP000221165"/>
    </source>
</evidence>
<dbReference type="SUPFAM" id="SSF52540">
    <property type="entry name" value="P-loop containing nucleoside triphosphate hydrolases"/>
    <property type="match status" value="1"/>
</dbReference>
<dbReference type="Pfam" id="PF00071">
    <property type="entry name" value="Ras"/>
    <property type="match status" value="1"/>
</dbReference>
<dbReference type="InterPro" id="IPR050209">
    <property type="entry name" value="Rab_GTPases_membrane_traffic"/>
</dbReference>
<dbReference type="PROSITE" id="PS51419">
    <property type="entry name" value="RAB"/>
    <property type="match status" value="1"/>
</dbReference>
<dbReference type="InterPro" id="IPR001806">
    <property type="entry name" value="Small_GTPase"/>
</dbReference>
<dbReference type="EMBL" id="MIGC01001944">
    <property type="protein sequence ID" value="PHJ21917.1"/>
    <property type="molecule type" value="Genomic_DNA"/>
</dbReference>
<organism evidence="1 2">
    <name type="scientific">Cystoisospora suis</name>
    <dbReference type="NCBI Taxonomy" id="483139"/>
    <lineage>
        <taxon>Eukaryota</taxon>
        <taxon>Sar</taxon>
        <taxon>Alveolata</taxon>
        <taxon>Apicomplexa</taxon>
        <taxon>Conoidasida</taxon>
        <taxon>Coccidia</taxon>
        <taxon>Eucoccidiorida</taxon>
        <taxon>Eimeriorina</taxon>
        <taxon>Sarcocystidae</taxon>
        <taxon>Cystoisospora</taxon>
    </lineage>
</organism>
<dbReference type="OrthoDB" id="63533at2759"/>
<dbReference type="GO" id="GO:0005525">
    <property type="term" value="F:GTP binding"/>
    <property type="evidence" value="ECO:0007669"/>
    <property type="project" value="InterPro"/>
</dbReference>
<name>A0A2C6KY04_9APIC</name>
<proteinExistence type="predicted"/>
<dbReference type="RefSeq" id="XP_067923596.1">
    <property type="nucleotide sequence ID" value="XM_068064428.1"/>
</dbReference>
<evidence type="ECO:0000313" key="1">
    <source>
        <dbReference type="EMBL" id="PHJ21917.1"/>
    </source>
</evidence>
<dbReference type="AlphaFoldDB" id="A0A2C6KY04"/>
<dbReference type="GeneID" id="94427639"/>
<dbReference type="PANTHER" id="PTHR47979">
    <property type="entry name" value="DRAB11-RELATED"/>
    <property type="match status" value="1"/>
</dbReference>
<accession>A0A2C6KY04</accession>